<protein>
    <recommendedName>
        <fullName evidence="4">PsbP C-terminal domain-containing protein</fullName>
    </recommendedName>
</protein>
<feature type="compositionally biased region" description="Polar residues" evidence="1">
    <location>
        <begin position="16"/>
        <end position="34"/>
    </location>
</feature>
<reference evidence="2 3" key="1">
    <citation type="journal article" date="2016" name="Nat. Commun.">
        <title>Thousands of microbial genomes shed light on interconnected biogeochemical processes in an aquifer system.</title>
        <authorList>
            <person name="Anantharaman K."/>
            <person name="Brown C.T."/>
            <person name="Hug L.A."/>
            <person name="Sharon I."/>
            <person name="Castelle C.J."/>
            <person name="Probst A.J."/>
            <person name="Thomas B.C."/>
            <person name="Singh A."/>
            <person name="Wilkins M.J."/>
            <person name="Karaoz U."/>
            <person name="Brodie E.L."/>
            <person name="Williams K.H."/>
            <person name="Hubbard S.S."/>
            <person name="Banfield J.F."/>
        </authorList>
    </citation>
    <scope>NUCLEOTIDE SEQUENCE [LARGE SCALE GENOMIC DNA]</scope>
</reference>
<comment type="caution">
    <text evidence="2">The sequence shown here is derived from an EMBL/GenBank/DDBJ whole genome shotgun (WGS) entry which is preliminary data.</text>
</comment>
<evidence type="ECO:0000256" key="1">
    <source>
        <dbReference type="SAM" id="MobiDB-lite"/>
    </source>
</evidence>
<organism evidence="2 3">
    <name type="scientific">Candidatus Colwellbacteria bacterium RIFCSPLOWO2_02_FULL_45_11</name>
    <dbReference type="NCBI Taxonomy" id="1797692"/>
    <lineage>
        <taxon>Bacteria</taxon>
        <taxon>Candidatus Colwelliibacteriota</taxon>
    </lineage>
</organism>
<dbReference type="AlphaFoldDB" id="A0A1G1ZAN2"/>
<dbReference type="EMBL" id="MHJA01000012">
    <property type="protein sequence ID" value="OGY61136.1"/>
    <property type="molecule type" value="Genomic_DNA"/>
</dbReference>
<evidence type="ECO:0000313" key="3">
    <source>
        <dbReference type="Proteomes" id="UP000176544"/>
    </source>
</evidence>
<feature type="region of interest" description="Disordered" evidence="1">
    <location>
        <begin position="1"/>
        <end position="45"/>
    </location>
</feature>
<evidence type="ECO:0000313" key="2">
    <source>
        <dbReference type="EMBL" id="OGY61136.1"/>
    </source>
</evidence>
<name>A0A1G1ZAN2_9BACT</name>
<gene>
    <name evidence="2" type="ORF">A3I33_01480</name>
</gene>
<dbReference type="Proteomes" id="UP000176544">
    <property type="component" value="Unassembled WGS sequence"/>
</dbReference>
<proteinExistence type="predicted"/>
<accession>A0A1G1ZAN2</accession>
<sequence length="208" mass="23548">MSLSTFNTVREENNEPKQATRYSIPTGESVNQADTNKDTEDTSGLKTYTNTKYGYSFKYPENVLLDCGDEPLAKEPKVCAYIWPSPDGPSHAPTMYVDVREPELFASRYKDTLNLSLKRYAEKVWERNKDEEESGGKRVTDIQEVGIAGRDGYQFTVTESYSTETDTESVDKKTRVIFIDNKAGVKLNIIFPSGDDTFEDILDTLTFI</sequence>
<evidence type="ECO:0008006" key="4">
    <source>
        <dbReference type="Google" id="ProtNLM"/>
    </source>
</evidence>